<organism evidence="2 3">
    <name type="scientific">Ficus carica</name>
    <name type="common">Common fig</name>
    <dbReference type="NCBI Taxonomy" id="3494"/>
    <lineage>
        <taxon>Eukaryota</taxon>
        <taxon>Viridiplantae</taxon>
        <taxon>Streptophyta</taxon>
        <taxon>Embryophyta</taxon>
        <taxon>Tracheophyta</taxon>
        <taxon>Spermatophyta</taxon>
        <taxon>Magnoliopsida</taxon>
        <taxon>eudicotyledons</taxon>
        <taxon>Gunneridae</taxon>
        <taxon>Pentapetalae</taxon>
        <taxon>rosids</taxon>
        <taxon>fabids</taxon>
        <taxon>Rosales</taxon>
        <taxon>Moraceae</taxon>
        <taxon>Ficeae</taxon>
        <taxon>Ficus</taxon>
    </lineage>
</organism>
<dbReference type="AlphaFoldDB" id="A0AA88D226"/>
<accession>A0AA88D226</accession>
<reference evidence="2" key="1">
    <citation type="submission" date="2023-07" db="EMBL/GenBank/DDBJ databases">
        <title>draft genome sequence of fig (Ficus carica).</title>
        <authorList>
            <person name="Takahashi T."/>
            <person name="Nishimura K."/>
        </authorList>
    </citation>
    <scope>NUCLEOTIDE SEQUENCE</scope>
</reference>
<feature type="region of interest" description="Disordered" evidence="1">
    <location>
        <begin position="213"/>
        <end position="235"/>
    </location>
</feature>
<dbReference type="EMBL" id="BTGU01000012">
    <property type="protein sequence ID" value="GMN41245.1"/>
    <property type="molecule type" value="Genomic_DNA"/>
</dbReference>
<dbReference type="Proteomes" id="UP001187192">
    <property type="component" value="Unassembled WGS sequence"/>
</dbReference>
<keyword evidence="3" id="KW-1185">Reference proteome</keyword>
<sequence length="258" mass="27276">MDLALAVGEGWSSPVSRGRGARIWRKVVGGRGLGSRDGLSSDGRGSWGTRRASDQTVLVARHASPKPTLVHVHLVAPITLIAHDESEPSTGFASPGVHHWQPLDQPRQLPTLVQPSDLLGPTNASTPDEDHWKSQIVAPDDTLQLVQGLRVDRYISFIDRDAETADDGSDGPAVLESLADHAEAGVEDHDHPRVTVGEGWGGVVGRASIVVGRGPETEDRVGDPDPVENGGPSGAEEAEIGFGFGLFLLEEGLDVLKG</sequence>
<evidence type="ECO:0000256" key="1">
    <source>
        <dbReference type="SAM" id="MobiDB-lite"/>
    </source>
</evidence>
<evidence type="ECO:0000313" key="3">
    <source>
        <dbReference type="Proteomes" id="UP001187192"/>
    </source>
</evidence>
<name>A0AA88D226_FICCA</name>
<gene>
    <name evidence="2" type="ORF">TIFTF001_010477</name>
</gene>
<evidence type="ECO:0000313" key="2">
    <source>
        <dbReference type="EMBL" id="GMN41245.1"/>
    </source>
</evidence>
<proteinExistence type="predicted"/>
<comment type="caution">
    <text evidence="2">The sequence shown here is derived from an EMBL/GenBank/DDBJ whole genome shotgun (WGS) entry which is preliminary data.</text>
</comment>
<protein>
    <submittedName>
        <fullName evidence="2">Uncharacterized protein</fullName>
    </submittedName>
</protein>